<evidence type="ECO:0000313" key="8">
    <source>
        <dbReference type="Proteomes" id="UP000199693"/>
    </source>
</evidence>
<dbReference type="Proteomes" id="UP000199693">
    <property type="component" value="Unassembled WGS sequence"/>
</dbReference>
<evidence type="ECO:0000313" key="5">
    <source>
        <dbReference type="EMBL" id="SDI24970.1"/>
    </source>
</evidence>
<name>A0A239LW74_9PSED</name>
<protein>
    <recommendedName>
        <fullName evidence="4">Putative glutamate--cysteine ligase 2</fullName>
        <ecNumber evidence="4">6.3.2.2</ecNumber>
    </recommendedName>
    <alternativeName>
        <fullName evidence="4">Gamma-glutamylcysteine synthetase 2</fullName>
        <shortName evidence="4">GCS 2</shortName>
        <shortName evidence="4">Gamma-GCS 2</shortName>
    </alternativeName>
</protein>
<evidence type="ECO:0000256" key="1">
    <source>
        <dbReference type="ARBA" id="ARBA00022598"/>
    </source>
</evidence>
<sequence>MAATPAYPPARFGIEEEAFLLDGASLDLARHVPPDWVPACRRALGDCFAEEMFQCQAELVSPVFRQLGEAVAFLARGRAQLADLARAHGLRSLVVGTHPFSRLADAAPSEQPHYRALFEDYVQPARNSLLCGLHVHVEVPPGQDRVALMNRVLPWAPLLLALSCSSPFWQGRHTGLASYRRALSGQWPRMGMPPWFADEPAYQAHLKLLHARGLMREPGHAWWFLRPSARYPTLELRISDACPRLADALCIAGLFRALLTQAMADADAGDPHLARALLAENYWQAQRHGCRARFLLADGRCVDLAQWLAQAWAQCAAPARAGNEWAYAHACRLARSGGSAQRQVRSLRRHLARGGDVAEALQELVAELLEENRQVPEGLPLNSR</sequence>
<evidence type="ECO:0000256" key="4">
    <source>
        <dbReference type="HAMAP-Rule" id="MF_01609"/>
    </source>
</evidence>
<dbReference type="InterPro" id="IPR011793">
    <property type="entry name" value="YbdK"/>
</dbReference>
<keyword evidence="2 4" id="KW-0547">Nucleotide-binding</keyword>
<gene>
    <name evidence="5" type="ORF">SAMN05216189_1003149</name>
    <name evidence="6" type="ORF">SAMN06295949_12268</name>
</gene>
<evidence type="ECO:0000313" key="7">
    <source>
        <dbReference type="Proteomes" id="UP000198309"/>
    </source>
</evidence>
<comment type="similarity">
    <text evidence="4">Belongs to the glutamate--cysteine ligase type 2 family. YbdK subfamily.</text>
</comment>
<dbReference type="HAMAP" id="MF_01609">
    <property type="entry name" value="Glu_cys_ligase_2"/>
    <property type="match status" value="1"/>
</dbReference>
<dbReference type="InterPro" id="IPR014746">
    <property type="entry name" value="Gln_synth/guanido_kin_cat_dom"/>
</dbReference>
<accession>A0A239LW74</accession>
<keyword evidence="3 4" id="KW-0067">ATP-binding</keyword>
<organism evidence="5 8">
    <name type="scientific">Pseudomonas delhiensis</name>
    <dbReference type="NCBI Taxonomy" id="366289"/>
    <lineage>
        <taxon>Bacteria</taxon>
        <taxon>Pseudomonadati</taxon>
        <taxon>Pseudomonadota</taxon>
        <taxon>Gammaproteobacteria</taxon>
        <taxon>Pseudomonadales</taxon>
        <taxon>Pseudomonadaceae</taxon>
        <taxon>Pseudomonas</taxon>
    </lineage>
</organism>
<dbReference type="EMBL" id="FNEC01000003">
    <property type="protein sequence ID" value="SDI24970.1"/>
    <property type="molecule type" value="Genomic_DNA"/>
</dbReference>
<comment type="function">
    <text evidence="4">ATP-dependent carboxylate-amine ligase which exhibits weak glutamate--cysteine ligase activity.</text>
</comment>
<dbReference type="Pfam" id="PF04107">
    <property type="entry name" value="GCS2"/>
    <property type="match status" value="1"/>
</dbReference>
<dbReference type="NCBIfam" id="NF010039">
    <property type="entry name" value="PRK13515.1"/>
    <property type="match status" value="1"/>
</dbReference>
<dbReference type="GO" id="GO:0042398">
    <property type="term" value="P:modified amino acid biosynthetic process"/>
    <property type="evidence" value="ECO:0007669"/>
    <property type="project" value="InterPro"/>
</dbReference>
<dbReference type="EMBL" id="FZPC01000022">
    <property type="protein sequence ID" value="SNT34625.1"/>
    <property type="molecule type" value="Genomic_DNA"/>
</dbReference>
<dbReference type="Gene3D" id="3.30.590.20">
    <property type="match status" value="1"/>
</dbReference>
<reference evidence="6 7" key="2">
    <citation type="submission" date="2017-06" db="EMBL/GenBank/DDBJ databases">
        <authorList>
            <person name="Varghese N."/>
            <person name="Submissions S."/>
        </authorList>
    </citation>
    <scope>NUCLEOTIDE SEQUENCE [LARGE SCALE GENOMIC DNA]</scope>
    <source>
        <strain evidence="6 7">RLD-1</strain>
    </source>
</reference>
<dbReference type="GO" id="GO:0004357">
    <property type="term" value="F:glutamate-cysteine ligase activity"/>
    <property type="evidence" value="ECO:0007669"/>
    <property type="project" value="UniProtKB-EC"/>
</dbReference>
<dbReference type="InterPro" id="IPR050141">
    <property type="entry name" value="GCL_type2/YbdK_subfam"/>
</dbReference>
<comment type="catalytic activity">
    <reaction evidence="4">
        <text>L-cysteine + L-glutamate + ATP = gamma-L-glutamyl-L-cysteine + ADP + phosphate + H(+)</text>
        <dbReference type="Rhea" id="RHEA:13285"/>
        <dbReference type="ChEBI" id="CHEBI:15378"/>
        <dbReference type="ChEBI" id="CHEBI:29985"/>
        <dbReference type="ChEBI" id="CHEBI:30616"/>
        <dbReference type="ChEBI" id="CHEBI:35235"/>
        <dbReference type="ChEBI" id="CHEBI:43474"/>
        <dbReference type="ChEBI" id="CHEBI:58173"/>
        <dbReference type="ChEBI" id="CHEBI:456216"/>
        <dbReference type="EC" id="6.3.2.2"/>
    </reaction>
</comment>
<keyword evidence="1 4" id="KW-0436">Ligase</keyword>
<dbReference type="EC" id="6.3.2.2" evidence="4"/>
<dbReference type="RefSeq" id="WP_089393202.1">
    <property type="nucleotide sequence ID" value="NZ_FNEC01000003.1"/>
</dbReference>
<dbReference type="AlphaFoldDB" id="A0A239LW74"/>
<dbReference type="GO" id="GO:0005524">
    <property type="term" value="F:ATP binding"/>
    <property type="evidence" value="ECO:0007669"/>
    <property type="project" value="UniProtKB-KW"/>
</dbReference>
<evidence type="ECO:0000256" key="3">
    <source>
        <dbReference type="ARBA" id="ARBA00022840"/>
    </source>
</evidence>
<keyword evidence="7" id="KW-1185">Reference proteome</keyword>
<evidence type="ECO:0000256" key="2">
    <source>
        <dbReference type="ARBA" id="ARBA00022741"/>
    </source>
</evidence>
<dbReference type="NCBIfam" id="TIGR02050">
    <property type="entry name" value="gshA_cyan_rel"/>
    <property type="match status" value="1"/>
</dbReference>
<reference evidence="5 8" key="1">
    <citation type="submission" date="2016-10" db="EMBL/GenBank/DDBJ databases">
        <authorList>
            <person name="de Groot N.N."/>
        </authorList>
    </citation>
    <scope>NUCLEOTIDE SEQUENCE [LARGE SCALE GENOMIC DNA]</scope>
    <source>
        <strain evidence="5 8">CCM 7361</strain>
    </source>
</reference>
<dbReference type="PANTHER" id="PTHR36510">
    <property type="entry name" value="GLUTAMATE--CYSTEINE LIGASE 2-RELATED"/>
    <property type="match status" value="1"/>
</dbReference>
<dbReference type="SUPFAM" id="SSF55931">
    <property type="entry name" value="Glutamine synthetase/guanido kinase"/>
    <property type="match status" value="1"/>
</dbReference>
<dbReference type="Proteomes" id="UP000198309">
    <property type="component" value="Unassembled WGS sequence"/>
</dbReference>
<evidence type="ECO:0000313" key="6">
    <source>
        <dbReference type="EMBL" id="SNT34625.1"/>
    </source>
</evidence>
<proteinExistence type="inferred from homology"/>
<dbReference type="InterPro" id="IPR006336">
    <property type="entry name" value="GCS2"/>
</dbReference>
<dbReference type="PANTHER" id="PTHR36510:SF1">
    <property type="entry name" value="GLUTAMATE--CYSTEINE LIGASE 2-RELATED"/>
    <property type="match status" value="1"/>
</dbReference>